<evidence type="ECO:0000313" key="3">
    <source>
        <dbReference type="EMBL" id="WPD19388.1"/>
    </source>
</evidence>
<dbReference type="InterPro" id="IPR013486">
    <property type="entry name" value="SpoIID/LytB"/>
</dbReference>
<gene>
    <name evidence="3" type="ORF">Q5761_01575</name>
</gene>
<sequence>MTDPRGAGGIRVDRGSAAGWVALGLLLIHLMLAAGPGAPAGGPPAKPAPPAGARDETGEAGRPGDASPSGQPPRAGPGPRPGPATADEPPPGRVPLDPAVARRFVREPTITVFDHAIAAPRTMAMEEYLAHVVAGEVLPSWQPDALRAQAVAVRTYTVSLLLAGERATPRRLYGTDTSTDPAEAQAYSPTVPRAVAEAVAATRGQILVYRGKPIVALFHACAAGRTASLRESFPRDPRRAPYLRPVPSPCDQAAPARIRRWAVALTAEELAAAAGLSPAEVREVRVAARGPSGRAVAIQIGPRRVHAAELRRQVGPNRLRSTLLTAIQPLEGGVWIFRGRGWGHGVGLDQWGAEAMARRGISYRDILAHYYPGTRLVRLYP</sequence>
<feature type="compositionally biased region" description="Pro residues" evidence="1">
    <location>
        <begin position="41"/>
        <end position="50"/>
    </location>
</feature>
<feature type="region of interest" description="Disordered" evidence="1">
    <location>
        <begin position="39"/>
        <end position="97"/>
    </location>
</feature>
<dbReference type="Pfam" id="PF08486">
    <property type="entry name" value="SpoIID"/>
    <property type="match status" value="1"/>
</dbReference>
<dbReference type="RefSeq" id="WP_318750926.1">
    <property type="nucleotide sequence ID" value="NZ_CP132508.1"/>
</dbReference>
<name>A0ABZ0QQT1_9FIRM</name>
<dbReference type="EMBL" id="CP132508">
    <property type="protein sequence ID" value="WPD19388.1"/>
    <property type="molecule type" value="Genomic_DNA"/>
</dbReference>
<dbReference type="InterPro" id="IPR013693">
    <property type="entry name" value="SpoIID/LytB_N"/>
</dbReference>
<dbReference type="Proteomes" id="UP001304683">
    <property type="component" value="Chromosome"/>
</dbReference>
<proteinExistence type="predicted"/>
<feature type="compositionally biased region" description="Pro residues" evidence="1">
    <location>
        <begin position="70"/>
        <end position="93"/>
    </location>
</feature>
<organism evidence="3 4">
    <name type="scientific">Thermaerobacter composti</name>
    <dbReference type="NCBI Taxonomy" id="554949"/>
    <lineage>
        <taxon>Bacteria</taxon>
        <taxon>Bacillati</taxon>
        <taxon>Bacillota</taxon>
        <taxon>Clostridia</taxon>
        <taxon>Eubacteriales</taxon>
        <taxon>Clostridiales Family XVII. Incertae Sedis</taxon>
        <taxon>Thermaerobacter</taxon>
    </lineage>
</organism>
<reference evidence="3 4" key="1">
    <citation type="submission" date="2023-08" db="EMBL/GenBank/DDBJ databases">
        <title>Genome sequence of Thermaerobacter compostii strain Ins1, a spore-forming filamentous bacterium isolated from a deep geothermal reservoir.</title>
        <authorList>
            <person name="Bregnard D."/>
            <person name="Gonzalez D."/>
            <person name="Junier P."/>
        </authorList>
    </citation>
    <scope>NUCLEOTIDE SEQUENCE [LARGE SCALE GENOMIC DNA]</scope>
    <source>
        <strain evidence="3 4">Ins1</strain>
    </source>
</reference>
<evidence type="ECO:0000259" key="2">
    <source>
        <dbReference type="Pfam" id="PF08486"/>
    </source>
</evidence>
<accession>A0ABZ0QQT1</accession>
<keyword evidence="4" id="KW-1185">Reference proteome</keyword>
<feature type="domain" description="Sporulation stage II protein D amidase enhancer LytB N-terminal" evidence="2">
    <location>
        <begin position="118"/>
        <end position="209"/>
    </location>
</feature>
<protein>
    <submittedName>
        <fullName evidence="3">SpoIID/LytB domain-containing protein</fullName>
    </submittedName>
</protein>
<evidence type="ECO:0000256" key="1">
    <source>
        <dbReference type="SAM" id="MobiDB-lite"/>
    </source>
</evidence>
<dbReference type="NCBIfam" id="TIGR02669">
    <property type="entry name" value="SpoIID_LytB"/>
    <property type="match status" value="1"/>
</dbReference>
<evidence type="ECO:0000313" key="4">
    <source>
        <dbReference type="Proteomes" id="UP001304683"/>
    </source>
</evidence>